<evidence type="ECO:0000313" key="2">
    <source>
        <dbReference type="Proteomes" id="UP000054928"/>
    </source>
</evidence>
<reference evidence="2" key="1">
    <citation type="submission" date="2014-09" db="EMBL/GenBank/DDBJ databases">
        <authorList>
            <person name="Sharma Rahul"/>
            <person name="Thines Marco"/>
        </authorList>
    </citation>
    <scope>NUCLEOTIDE SEQUENCE [LARGE SCALE GENOMIC DNA]</scope>
</reference>
<organism evidence="1 2">
    <name type="scientific">Plasmopara halstedii</name>
    <name type="common">Downy mildew of sunflower</name>
    <dbReference type="NCBI Taxonomy" id="4781"/>
    <lineage>
        <taxon>Eukaryota</taxon>
        <taxon>Sar</taxon>
        <taxon>Stramenopiles</taxon>
        <taxon>Oomycota</taxon>
        <taxon>Peronosporomycetes</taxon>
        <taxon>Peronosporales</taxon>
        <taxon>Peronosporaceae</taxon>
        <taxon>Plasmopara</taxon>
    </lineage>
</organism>
<name>A0A0P1A9F8_PLAHL</name>
<dbReference type="AlphaFoldDB" id="A0A0P1A9F8"/>
<evidence type="ECO:0000313" key="1">
    <source>
        <dbReference type="EMBL" id="CEG37088.1"/>
    </source>
</evidence>
<dbReference type="Proteomes" id="UP000054928">
    <property type="component" value="Unassembled WGS sequence"/>
</dbReference>
<dbReference type="RefSeq" id="XP_024573457.1">
    <property type="nucleotide sequence ID" value="XM_024722375.1"/>
</dbReference>
<dbReference type="GeneID" id="36399603"/>
<sequence length="71" mass="7778">MAAQLSVPFVSVKIFISDMPLLDRHCDTLSLYCPSLLLESLLLSMGDSPPSERSPHPVLELPIALSLRKST</sequence>
<keyword evidence="2" id="KW-1185">Reference proteome</keyword>
<accession>A0A0P1A9F8</accession>
<proteinExistence type="predicted"/>
<dbReference type="EMBL" id="CCYD01000261">
    <property type="protein sequence ID" value="CEG37088.1"/>
    <property type="molecule type" value="Genomic_DNA"/>
</dbReference>
<protein>
    <submittedName>
        <fullName evidence="1">Uncharacterized protein</fullName>
    </submittedName>
</protein>